<proteinExistence type="predicted"/>
<evidence type="ECO:0000256" key="1">
    <source>
        <dbReference type="SAM" id="MobiDB-lite"/>
    </source>
</evidence>
<organism evidence="2 3">
    <name type="scientific">Cherax quadricarinatus</name>
    <name type="common">Australian red claw crayfish</name>
    <dbReference type="NCBI Taxonomy" id="27406"/>
    <lineage>
        <taxon>Eukaryota</taxon>
        <taxon>Metazoa</taxon>
        <taxon>Ecdysozoa</taxon>
        <taxon>Arthropoda</taxon>
        <taxon>Crustacea</taxon>
        <taxon>Multicrustacea</taxon>
        <taxon>Malacostraca</taxon>
        <taxon>Eumalacostraca</taxon>
        <taxon>Eucarida</taxon>
        <taxon>Decapoda</taxon>
        <taxon>Pleocyemata</taxon>
        <taxon>Astacidea</taxon>
        <taxon>Parastacoidea</taxon>
        <taxon>Parastacidae</taxon>
        <taxon>Cherax</taxon>
    </lineage>
</organism>
<sequence>AHPWIGSLSSPQCVSRLHVLLEFTSHQVDSLCPFTRSTPCVFSSRGRHPVSLLQEVDTPCLSLKRSTSRVSPSIDRHLVSPLQEVNTPCLSFKRSTPRVSPSTGRHSRQENQQDDYYKD</sequence>
<name>A0AAW0WHJ3_CHEQU</name>
<comment type="caution">
    <text evidence="2">The sequence shown here is derived from an EMBL/GenBank/DDBJ whole genome shotgun (WGS) entry which is preliminary data.</text>
</comment>
<reference evidence="2 3" key="1">
    <citation type="journal article" date="2024" name="BMC Genomics">
        <title>Genome assembly of redclaw crayfish (Cherax quadricarinatus) provides insights into its immune adaptation and hypoxia tolerance.</title>
        <authorList>
            <person name="Liu Z."/>
            <person name="Zheng J."/>
            <person name="Li H."/>
            <person name="Fang K."/>
            <person name="Wang S."/>
            <person name="He J."/>
            <person name="Zhou D."/>
            <person name="Weng S."/>
            <person name="Chi M."/>
            <person name="Gu Z."/>
            <person name="He J."/>
            <person name="Li F."/>
            <person name="Wang M."/>
        </authorList>
    </citation>
    <scope>NUCLEOTIDE SEQUENCE [LARGE SCALE GENOMIC DNA]</scope>
    <source>
        <strain evidence="2">ZL_2023a</strain>
    </source>
</reference>
<feature type="non-terminal residue" evidence="2">
    <location>
        <position position="1"/>
    </location>
</feature>
<feature type="compositionally biased region" description="Polar residues" evidence="1">
    <location>
        <begin position="89"/>
        <end position="104"/>
    </location>
</feature>
<accession>A0AAW0WHJ3</accession>
<protein>
    <submittedName>
        <fullName evidence="2">Uncharacterized protein</fullName>
    </submittedName>
</protein>
<evidence type="ECO:0000313" key="3">
    <source>
        <dbReference type="Proteomes" id="UP001445076"/>
    </source>
</evidence>
<dbReference type="AlphaFoldDB" id="A0AAW0WHJ3"/>
<gene>
    <name evidence="2" type="ORF">OTU49_010652</name>
</gene>
<keyword evidence="3" id="KW-1185">Reference proteome</keyword>
<feature type="compositionally biased region" description="Basic and acidic residues" evidence="1">
    <location>
        <begin position="107"/>
        <end position="119"/>
    </location>
</feature>
<feature type="region of interest" description="Disordered" evidence="1">
    <location>
        <begin position="89"/>
        <end position="119"/>
    </location>
</feature>
<evidence type="ECO:0000313" key="2">
    <source>
        <dbReference type="EMBL" id="KAK8725624.1"/>
    </source>
</evidence>
<dbReference type="EMBL" id="JARKIK010000082">
    <property type="protein sequence ID" value="KAK8725624.1"/>
    <property type="molecule type" value="Genomic_DNA"/>
</dbReference>
<dbReference type="Proteomes" id="UP001445076">
    <property type="component" value="Unassembled WGS sequence"/>
</dbReference>